<evidence type="ECO:0000256" key="6">
    <source>
        <dbReference type="ARBA" id="ARBA00023002"/>
    </source>
</evidence>
<dbReference type="PRINTS" id="PR00419">
    <property type="entry name" value="ADXRDTASE"/>
</dbReference>
<proteinExistence type="inferred from homology"/>
<protein>
    <submittedName>
        <fullName evidence="8">Unannotated protein</fullName>
    </submittedName>
</protein>
<dbReference type="InterPro" id="IPR055275">
    <property type="entry name" value="Ferredox_Rdtase"/>
</dbReference>
<keyword evidence="4" id="KW-0274">FAD</keyword>
<evidence type="ECO:0000256" key="4">
    <source>
        <dbReference type="ARBA" id="ARBA00022827"/>
    </source>
</evidence>
<keyword evidence="6" id="KW-0560">Oxidoreductase</keyword>
<evidence type="ECO:0000256" key="2">
    <source>
        <dbReference type="ARBA" id="ARBA00008312"/>
    </source>
</evidence>
<dbReference type="EMBL" id="CAFBSG010000032">
    <property type="protein sequence ID" value="CAB5241186.1"/>
    <property type="molecule type" value="Genomic_DNA"/>
</dbReference>
<name>A0A6J7Y2N0_9ZZZZ</name>
<organism evidence="8">
    <name type="scientific">freshwater metagenome</name>
    <dbReference type="NCBI Taxonomy" id="449393"/>
    <lineage>
        <taxon>unclassified sequences</taxon>
        <taxon>metagenomes</taxon>
        <taxon>ecological metagenomes</taxon>
    </lineage>
</organism>
<evidence type="ECO:0000256" key="1">
    <source>
        <dbReference type="ARBA" id="ARBA00001974"/>
    </source>
</evidence>
<comment type="similarity">
    <text evidence="2">Belongs to the ferredoxin--NADP reductase type 1 family.</text>
</comment>
<reference evidence="8" key="1">
    <citation type="submission" date="2020-05" db="EMBL/GenBank/DDBJ databases">
        <authorList>
            <person name="Chiriac C."/>
            <person name="Salcher M."/>
            <person name="Ghai R."/>
            <person name="Kavagutti S V."/>
        </authorList>
    </citation>
    <scope>NUCLEOTIDE SEQUENCE</scope>
</reference>
<accession>A0A6J7Y2N0</accession>
<dbReference type="SUPFAM" id="SSF51971">
    <property type="entry name" value="Nucleotide-binding domain"/>
    <property type="match status" value="1"/>
</dbReference>
<feature type="domain" description="FAD/NAD(P)-binding" evidence="7">
    <location>
        <begin position="5"/>
        <end position="165"/>
    </location>
</feature>
<evidence type="ECO:0000256" key="3">
    <source>
        <dbReference type="ARBA" id="ARBA00022630"/>
    </source>
</evidence>
<keyword evidence="3" id="KW-0285">Flavoprotein</keyword>
<comment type="cofactor">
    <cofactor evidence="1">
        <name>FAD</name>
        <dbReference type="ChEBI" id="CHEBI:57692"/>
    </cofactor>
</comment>
<sequence>MATYTIAIVGAGPAGYFAAQALQNLQNEELTFAIDVIERLPTPWGLVRSGVAPDHPKIKTVSKVFEKIATAGNLRLFGNVELGRDVNLEDLKSKYDAVVIATGTSIGRKLGIAGEGMPGSLSAAEFVPWYNAHPDFKNLEIPLDCDTAIVIGAGNVAMDVARMLALNPDELDPTDTATHAIAALKKSQIRKVYICARRGSENASFTSPELRELPKLEHTNVIMHKEDIDEAILAAGDEPEKDVKNNLDAMRAIAEADPTHHERTLEFLFHHVPKEILGSDRVSEIVFSTPTGEKKIPAGLVITAIGYEALPLEGLPYEKGKVLNADGHVSENVYVVGWAKRGPSGVIGTNKSDAAVVMQLLAASLKEPKNSGDINDLLAAHPVITQTHWEAINQAEVSQGEPLGKPRIKFADRDELIEIAGL</sequence>
<keyword evidence="5" id="KW-0521">NADP</keyword>
<dbReference type="PANTHER" id="PTHR48467">
    <property type="entry name" value="GLUTAMATE SYNTHASE 1 [NADH], CHLOROPLASTIC-LIKE"/>
    <property type="match status" value="1"/>
</dbReference>
<dbReference type="InterPro" id="IPR023753">
    <property type="entry name" value="FAD/NAD-binding_dom"/>
</dbReference>
<dbReference type="Gene3D" id="3.50.50.60">
    <property type="entry name" value="FAD/NAD(P)-binding domain"/>
    <property type="match status" value="1"/>
</dbReference>
<dbReference type="InterPro" id="IPR021163">
    <property type="entry name" value="Ferredox_Rdtase_adrenod"/>
</dbReference>
<dbReference type="Pfam" id="PF07992">
    <property type="entry name" value="Pyr_redox_2"/>
    <property type="match status" value="1"/>
</dbReference>
<dbReference type="PIRSF" id="PIRSF000362">
    <property type="entry name" value="FNR"/>
    <property type="match status" value="1"/>
</dbReference>
<evidence type="ECO:0000259" key="7">
    <source>
        <dbReference type="Pfam" id="PF07992"/>
    </source>
</evidence>
<dbReference type="InterPro" id="IPR036188">
    <property type="entry name" value="FAD/NAD-bd_sf"/>
</dbReference>
<evidence type="ECO:0000256" key="5">
    <source>
        <dbReference type="ARBA" id="ARBA00022857"/>
    </source>
</evidence>
<dbReference type="Gene3D" id="3.40.50.720">
    <property type="entry name" value="NAD(P)-binding Rossmann-like Domain"/>
    <property type="match status" value="1"/>
</dbReference>
<dbReference type="AlphaFoldDB" id="A0A6J7Y2N0"/>
<gene>
    <name evidence="8" type="ORF">UFOPK3554_01292</name>
</gene>
<dbReference type="PANTHER" id="PTHR48467:SF1">
    <property type="entry name" value="GLUTAMATE SYNTHASE 1 [NADH], CHLOROPLASTIC-LIKE"/>
    <property type="match status" value="1"/>
</dbReference>
<dbReference type="GO" id="GO:0016491">
    <property type="term" value="F:oxidoreductase activity"/>
    <property type="evidence" value="ECO:0007669"/>
    <property type="project" value="UniProtKB-KW"/>
</dbReference>
<evidence type="ECO:0000313" key="8">
    <source>
        <dbReference type="EMBL" id="CAB5241186.1"/>
    </source>
</evidence>